<dbReference type="GO" id="GO:0005524">
    <property type="term" value="F:ATP binding"/>
    <property type="evidence" value="ECO:0007669"/>
    <property type="project" value="InterPro"/>
</dbReference>
<dbReference type="Gene3D" id="3.30.230.10">
    <property type="match status" value="1"/>
</dbReference>
<dbReference type="GO" id="GO:0004252">
    <property type="term" value="F:serine-type endopeptidase activity"/>
    <property type="evidence" value="ECO:0007669"/>
    <property type="project" value="InterPro"/>
</dbReference>
<protein>
    <submittedName>
        <fullName evidence="3">PDZ domain-containing protein</fullName>
    </submittedName>
</protein>
<feature type="transmembrane region" description="Helical" evidence="1">
    <location>
        <begin position="16"/>
        <end position="38"/>
    </location>
</feature>
<dbReference type="KEGG" id="aqg:HRU87_04955"/>
<dbReference type="InterPro" id="IPR020568">
    <property type="entry name" value="Ribosomal_Su5_D2-typ_SF"/>
</dbReference>
<dbReference type="PANTHER" id="PTHR10046">
    <property type="entry name" value="ATP DEPENDENT LON PROTEASE FAMILY MEMBER"/>
    <property type="match status" value="1"/>
</dbReference>
<feature type="domain" description="PDZ" evidence="2">
    <location>
        <begin position="139"/>
        <end position="204"/>
    </location>
</feature>
<dbReference type="InterPro" id="IPR036034">
    <property type="entry name" value="PDZ_sf"/>
</dbReference>
<dbReference type="GO" id="GO:0006508">
    <property type="term" value="P:proteolysis"/>
    <property type="evidence" value="ECO:0007669"/>
    <property type="project" value="InterPro"/>
</dbReference>
<name>A0A7D4PQW6_9MICO</name>
<dbReference type="InterPro" id="IPR008269">
    <property type="entry name" value="Lon_proteolytic"/>
</dbReference>
<organism evidence="3 4">
    <name type="scientific">Aquiluna borgnonia</name>
    <dbReference type="NCBI Taxonomy" id="2499157"/>
    <lineage>
        <taxon>Bacteria</taxon>
        <taxon>Bacillati</taxon>
        <taxon>Actinomycetota</taxon>
        <taxon>Actinomycetes</taxon>
        <taxon>Micrococcales</taxon>
        <taxon>Microbacteriaceae</taxon>
        <taxon>Luna cluster</taxon>
        <taxon>Luna-1 subcluster</taxon>
        <taxon>Aquiluna</taxon>
    </lineage>
</organism>
<keyword evidence="4" id="KW-1185">Reference proteome</keyword>
<dbReference type="GO" id="GO:0004176">
    <property type="term" value="F:ATP-dependent peptidase activity"/>
    <property type="evidence" value="ECO:0007669"/>
    <property type="project" value="InterPro"/>
</dbReference>
<evidence type="ECO:0000313" key="3">
    <source>
        <dbReference type="EMBL" id="QKJ25526.1"/>
    </source>
</evidence>
<dbReference type="InterPro" id="IPR001478">
    <property type="entry name" value="PDZ"/>
</dbReference>
<dbReference type="Pfam" id="PF13180">
    <property type="entry name" value="PDZ_2"/>
    <property type="match status" value="1"/>
</dbReference>
<proteinExistence type="predicted"/>
<keyword evidence="1" id="KW-0472">Membrane</keyword>
<dbReference type="SUPFAM" id="SSF54211">
    <property type="entry name" value="Ribosomal protein S5 domain 2-like"/>
    <property type="match status" value="1"/>
</dbReference>
<reference evidence="3 4" key="1">
    <citation type="submission" date="2020-05" db="EMBL/GenBank/DDBJ databases">
        <title>Aquirufa sp. strain 15G-AUS-rot a new Aquirufa species.</title>
        <authorList>
            <person name="Pitt A."/>
            <person name="Hahn M.W."/>
        </authorList>
    </citation>
    <scope>NUCLEOTIDE SEQUENCE [LARGE SCALE GENOMIC DNA]</scope>
    <source>
        <strain evidence="3 4">15G-AUS-rot</strain>
    </source>
</reference>
<dbReference type="EMBL" id="CP054056">
    <property type="protein sequence ID" value="QKJ25526.1"/>
    <property type="molecule type" value="Genomic_DNA"/>
</dbReference>
<dbReference type="InterPro" id="IPR027065">
    <property type="entry name" value="Lon_Prtase"/>
</dbReference>
<accession>A0A7D4PQW6</accession>
<evidence type="ECO:0000256" key="1">
    <source>
        <dbReference type="SAM" id="Phobius"/>
    </source>
</evidence>
<evidence type="ECO:0000259" key="2">
    <source>
        <dbReference type="SMART" id="SM00228"/>
    </source>
</evidence>
<dbReference type="SUPFAM" id="SSF50156">
    <property type="entry name" value="PDZ domain-like"/>
    <property type="match status" value="1"/>
</dbReference>
<dbReference type="GO" id="GO:0030163">
    <property type="term" value="P:protein catabolic process"/>
    <property type="evidence" value="ECO:0007669"/>
    <property type="project" value="InterPro"/>
</dbReference>
<keyword evidence="1" id="KW-1133">Transmembrane helix</keyword>
<dbReference type="Gene3D" id="2.30.42.10">
    <property type="match status" value="1"/>
</dbReference>
<dbReference type="Proteomes" id="UP000501003">
    <property type="component" value="Chromosome"/>
</dbReference>
<keyword evidence="1" id="KW-0812">Transmembrane</keyword>
<dbReference type="InterPro" id="IPR014721">
    <property type="entry name" value="Ribsml_uS5_D2-typ_fold_subgr"/>
</dbReference>
<gene>
    <name evidence="3" type="ORF">HRU87_04955</name>
</gene>
<evidence type="ECO:0000313" key="4">
    <source>
        <dbReference type="Proteomes" id="UP000501003"/>
    </source>
</evidence>
<dbReference type="Pfam" id="PF05362">
    <property type="entry name" value="Lon_C"/>
    <property type="match status" value="1"/>
</dbReference>
<dbReference type="SMART" id="SM00228">
    <property type="entry name" value="PDZ"/>
    <property type="match status" value="1"/>
</dbReference>
<sequence>MTFFNGNNPKRRRTSFAITTLLLFSIGSLMLLPSGYVIERPGAVFNVMGEIDSEPVISSTDTEIFESETRLDITTVSLLGNRESNPGWFQVLVAWLDPNQVVLPLDEVYPPNLSTEQVRAESSAQMEVSQQDAIAAALGELGYTFDRELYVASVIADTPASKKLVAADFVLQVDSVPVATYEELRAAVQASEGREVILKVSRDGKELDVPITPELKDDSYYLGAMVGYTYDFPVEINLQLGDVGGPSGGLIFSLGIIDSLTPGSMASNTHIAGTGTISANGEVGPIGGIGLKMIAARNAGATLFLAPEGNCSEVIGQIPEGLSVVIVENLDSALAAIAEFEDSGTVPEISCAP</sequence>
<dbReference type="AlphaFoldDB" id="A0A7D4PQW6"/>
<dbReference type="RefSeq" id="WP_173493823.1">
    <property type="nucleotide sequence ID" value="NZ_CP054056.1"/>
</dbReference>